<dbReference type="InterPro" id="IPR005738">
    <property type="entry name" value="TopoIII"/>
</dbReference>
<dbReference type="NCBIfam" id="NF005829">
    <property type="entry name" value="PRK07726.1"/>
    <property type="match status" value="1"/>
</dbReference>
<dbReference type="EMBL" id="JACHGJ010000015">
    <property type="protein sequence ID" value="MBB6482647.1"/>
    <property type="molecule type" value="Genomic_DNA"/>
</dbReference>
<dbReference type="SMART" id="SM00437">
    <property type="entry name" value="TOP1Ac"/>
    <property type="match status" value="1"/>
</dbReference>
<dbReference type="PRINTS" id="PR00417">
    <property type="entry name" value="PRTPISMRASEI"/>
</dbReference>
<dbReference type="InterPro" id="IPR003601">
    <property type="entry name" value="Topo_IA_2"/>
</dbReference>
<dbReference type="InterPro" id="IPR023405">
    <property type="entry name" value="Topo_IA_core_domain"/>
</dbReference>
<sequence length="688" mass="79192">MKTIVLAEKPSVGRELARVLKCEKKTKSFCEGKDYIVTWAMGHLVELADPGEYDEKYQRWDLKTLPMLPEKMKHKVIRKTSHQFRTVQGILKRKDVDRLVIATDAGREGELVARWIMRLSGWKGKTERLWISSQTDQAIREGFKNLKPGKNYINLFHSAEARAEADWLVGLNITRALSCRYDTRLSAGRVQTPTLAMIVKREEEIENFLPQEYWNVEADLGAFTAQWRNDKGINRFSQYEEALALASKMEDGEAIILEIDKKKKSEAPPKAYDLTELQRDGNRYLGFSAKKTLQVLQGLYERHKYVTYPRTDSRHITTDMVPTLKDRLKAVRETAYRDQINSLLEKDLKPGKNFVDNSRVTDHHAIIPTEEKADLKNLTVDEKQLFDLIVRRFVVVLSEPYRYESISMTLEIKGEKVYARGNRTLEKGWKSIDRQSGYSEGENDSQLPDQALSEYAKGDLFPVKSVSTRKGLTKPPARYSEATLLTAMENPSKFVSDKKLKETIRQGGLGTPATRADIIEKLLSSYYIDRKGKELVPTAVGMELIRIVPDMLKSPELTAQWEQRFTDIAEGREQTRAFISEIREETKRLVSQVKNSKLTYEPKNLSRKDCPMCGKKLMEIHDKKGNPKFVCQSLACGYEDEPEKKNDPYRRQGRKEKAMNSRLVRQYSSKEKDTMTLGDMIKAQMKDK</sequence>
<evidence type="ECO:0000256" key="9">
    <source>
        <dbReference type="ARBA" id="ARBA00030003"/>
    </source>
</evidence>
<dbReference type="Proteomes" id="UP000587760">
    <property type="component" value="Unassembled WGS sequence"/>
</dbReference>
<organism evidence="15 16">
    <name type="scientific">Spirochaeta isovalerica</name>
    <dbReference type="NCBI Taxonomy" id="150"/>
    <lineage>
        <taxon>Bacteria</taxon>
        <taxon>Pseudomonadati</taxon>
        <taxon>Spirochaetota</taxon>
        <taxon>Spirochaetia</taxon>
        <taxon>Spirochaetales</taxon>
        <taxon>Spirochaetaceae</taxon>
        <taxon>Spirochaeta</taxon>
    </lineage>
</organism>
<dbReference type="InterPro" id="IPR000380">
    <property type="entry name" value="Topo_IA"/>
</dbReference>
<evidence type="ECO:0000256" key="10">
    <source>
        <dbReference type="ARBA" id="ARBA00031985"/>
    </source>
</evidence>
<keyword evidence="5" id="KW-0460">Magnesium</keyword>
<dbReference type="Gene3D" id="1.10.460.10">
    <property type="entry name" value="Topoisomerase I, domain 2"/>
    <property type="match status" value="1"/>
</dbReference>
<evidence type="ECO:0000256" key="13">
    <source>
        <dbReference type="SAM" id="MobiDB-lite"/>
    </source>
</evidence>
<dbReference type="PROSITE" id="PS52039">
    <property type="entry name" value="TOPO_IA_2"/>
    <property type="match status" value="1"/>
</dbReference>
<comment type="catalytic activity">
    <reaction evidence="1">
        <text>ATP-independent breakage of single-stranded DNA, followed by passage and rejoining.</text>
        <dbReference type="EC" id="5.6.2.1"/>
    </reaction>
</comment>
<evidence type="ECO:0000256" key="4">
    <source>
        <dbReference type="ARBA" id="ARBA00022723"/>
    </source>
</evidence>
<dbReference type="RefSeq" id="WP_184748884.1">
    <property type="nucleotide sequence ID" value="NZ_JACHGJ010000015.1"/>
</dbReference>
<dbReference type="InterPro" id="IPR006171">
    <property type="entry name" value="TOPRIM_dom"/>
</dbReference>
<evidence type="ECO:0000256" key="3">
    <source>
        <dbReference type="ARBA" id="ARBA00012891"/>
    </source>
</evidence>
<dbReference type="InterPro" id="IPR003602">
    <property type="entry name" value="Topo_IA_DNA-bd_dom"/>
</dbReference>
<dbReference type="NCBIfam" id="TIGR01056">
    <property type="entry name" value="topB"/>
    <property type="match status" value="1"/>
</dbReference>
<dbReference type="AlphaFoldDB" id="A0A841RHJ2"/>
<dbReference type="PROSITE" id="PS00396">
    <property type="entry name" value="TOPO_IA_1"/>
    <property type="match status" value="1"/>
</dbReference>
<proteinExistence type="inferred from homology"/>
<evidence type="ECO:0000256" key="12">
    <source>
        <dbReference type="ARBA" id="ARBA00032877"/>
    </source>
</evidence>
<dbReference type="CDD" id="cd00186">
    <property type="entry name" value="TOP1Ac"/>
    <property type="match status" value="1"/>
</dbReference>
<evidence type="ECO:0000256" key="5">
    <source>
        <dbReference type="ARBA" id="ARBA00022842"/>
    </source>
</evidence>
<dbReference type="InterPro" id="IPR034144">
    <property type="entry name" value="TOPRIM_TopoIII"/>
</dbReference>
<feature type="region of interest" description="Disordered" evidence="13">
    <location>
        <begin position="641"/>
        <end position="688"/>
    </location>
</feature>
<dbReference type="SMART" id="SM00436">
    <property type="entry name" value="TOP1Bc"/>
    <property type="match status" value="1"/>
</dbReference>
<evidence type="ECO:0000259" key="14">
    <source>
        <dbReference type="PROSITE" id="PS52039"/>
    </source>
</evidence>
<keyword evidence="4" id="KW-0479">Metal-binding</keyword>
<dbReference type="Pfam" id="PF01751">
    <property type="entry name" value="Toprim"/>
    <property type="match status" value="1"/>
</dbReference>
<dbReference type="Pfam" id="PF01131">
    <property type="entry name" value="Topoisom_bac"/>
    <property type="match status" value="1"/>
</dbReference>
<dbReference type="PANTHER" id="PTHR11390:SF21">
    <property type="entry name" value="DNA TOPOISOMERASE 3-ALPHA"/>
    <property type="match status" value="1"/>
</dbReference>
<evidence type="ECO:0000256" key="6">
    <source>
        <dbReference type="ARBA" id="ARBA00023029"/>
    </source>
</evidence>
<accession>A0A841RHJ2</accession>
<evidence type="ECO:0000256" key="7">
    <source>
        <dbReference type="ARBA" id="ARBA00023125"/>
    </source>
</evidence>
<dbReference type="GO" id="GO:0043597">
    <property type="term" value="C:cytoplasmic replication fork"/>
    <property type="evidence" value="ECO:0007669"/>
    <property type="project" value="TreeGrafter"/>
</dbReference>
<evidence type="ECO:0000313" key="16">
    <source>
        <dbReference type="Proteomes" id="UP000587760"/>
    </source>
</evidence>
<reference evidence="15 16" key="1">
    <citation type="submission" date="2020-08" db="EMBL/GenBank/DDBJ databases">
        <title>Genomic Encyclopedia of Type Strains, Phase IV (KMG-IV): sequencing the most valuable type-strain genomes for metagenomic binning, comparative biology and taxonomic classification.</title>
        <authorList>
            <person name="Goeker M."/>
        </authorList>
    </citation>
    <scope>NUCLEOTIDE SEQUENCE [LARGE SCALE GENOMIC DNA]</scope>
    <source>
        <strain evidence="15 16">DSM 2461</strain>
    </source>
</reference>
<keyword evidence="6" id="KW-0799">Topoisomerase</keyword>
<evidence type="ECO:0000256" key="8">
    <source>
        <dbReference type="ARBA" id="ARBA00023235"/>
    </source>
</evidence>
<evidence type="ECO:0000256" key="11">
    <source>
        <dbReference type="ARBA" id="ARBA00032235"/>
    </source>
</evidence>
<dbReference type="InterPro" id="IPR013825">
    <property type="entry name" value="Topo_IA_cen_sub2"/>
</dbReference>
<dbReference type="GO" id="GO:0006310">
    <property type="term" value="P:DNA recombination"/>
    <property type="evidence" value="ECO:0007669"/>
    <property type="project" value="TreeGrafter"/>
</dbReference>
<evidence type="ECO:0000256" key="1">
    <source>
        <dbReference type="ARBA" id="ARBA00000213"/>
    </source>
</evidence>
<dbReference type="EC" id="5.6.2.1" evidence="3"/>
<dbReference type="SMART" id="SM00493">
    <property type="entry name" value="TOPRIM"/>
    <property type="match status" value="1"/>
</dbReference>
<evidence type="ECO:0000313" key="15">
    <source>
        <dbReference type="EMBL" id="MBB6482647.1"/>
    </source>
</evidence>
<keyword evidence="7" id="KW-0238">DNA-binding</keyword>
<dbReference type="PANTHER" id="PTHR11390">
    <property type="entry name" value="PROKARYOTIC DNA TOPOISOMERASE"/>
    <property type="match status" value="1"/>
</dbReference>
<comment type="caution">
    <text evidence="15">The sequence shown here is derived from an EMBL/GenBank/DDBJ whole genome shotgun (WGS) entry which is preliminary data.</text>
</comment>
<evidence type="ECO:0000256" key="2">
    <source>
        <dbReference type="ARBA" id="ARBA00009446"/>
    </source>
</evidence>
<dbReference type="GO" id="GO:0006265">
    <property type="term" value="P:DNA topological change"/>
    <property type="evidence" value="ECO:0007669"/>
    <property type="project" value="InterPro"/>
</dbReference>
<dbReference type="GO" id="GO:0006281">
    <property type="term" value="P:DNA repair"/>
    <property type="evidence" value="ECO:0007669"/>
    <property type="project" value="TreeGrafter"/>
</dbReference>
<dbReference type="GO" id="GO:0003677">
    <property type="term" value="F:DNA binding"/>
    <property type="evidence" value="ECO:0007669"/>
    <property type="project" value="UniProtKB-KW"/>
</dbReference>
<dbReference type="GO" id="GO:0003917">
    <property type="term" value="F:DNA topoisomerase type I (single strand cut, ATP-independent) activity"/>
    <property type="evidence" value="ECO:0007669"/>
    <property type="project" value="UniProtKB-EC"/>
</dbReference>
<dbReference type="CDD" id="cd03362">
    <property type="entry name" value="TOPRIM_TopoIA_TopoIII"/>
    <property type="match status" value="1"/>
</dbReference>
<dbReference type="Gene3D" id="3.40.50.140">
    <property type="match status" value="1"/>
</dbReference>
<name>A0A841RHJ2_9SPIO</name>
<dbReference type="InterPro" id="IPR013824">
    <property type="entry name" value="Topo_IA_cen_sub1"/>
</dbReference>
<dbReference type="InterPro" id="IPR023406">
    <property type="entry name" value="Topo_IA_AS"/>
</dbReference>
<dbReference type="InterPro" id="IPR013826">
    <property type="entry name" value="Topo_IA_cen_sub3"/>
</dbReference>
<keyword evidence="16" id="KW-1185">Reference proteome</keyword>
<feature type="domain" description="Topo IA-type catalytic" evidence="14">
    <location>
        <begin position="152"/>
        <end position="590"/>
    </location>
</feature>
<gene>
    <name evidence="15" type="ORF">HNR50_004352</name>
</gene>
<comment type="similarity">
    <text evidence="2">Belongs to the type IA topoisomerase family.</text>
</comment>
<dbReference type="Gene3D" id="1.10.290.10">
    <property type="entry name" value="Topoisomerase I, domain 4"/>
    <property type="match status" value="1"/>
</dbReference>
<dbReference type="SUPFAM" id="SSF56712">
    <property type="entry name" value="Prokaryotic type I DNA topoisomerase"/>
    <property type="match status" value="1"/>
</dbReference>
<dbReference type="Gene3D" id="2.70.20.10">
    <property type="entry name" value="Topoisomerase I, domain 3"/>
    <property type="match status" value="1"/>
</dbReference>
<protein>
    <recommendedName>
        <fullName evidence="3">DNA topoisomerase</fullName>
        <ecNumber evidence="3">5.6.2.1</ecNumber>
    </recommendedName>
    <alternativeName>
        <fullName evidence="12">Omega-protein</fullName>
    </alternativeName>
    <alternativeName>
        <fullName evidence="11">Relaxing enzyme</fullName>
    </alternativeName>
    <alternativeName>
        <fullName evidence="9">Swivelase</fullName>
    </alternativeName>
    <alternativeName>
        <fullName evidence="10">Untwisting enzyme</fullName>
    </alternativeName>
</protein>
<feature type="compositionally biased region" description="Basic and acidic residues" evidence="13">
    <location>
        <begin position="642"/>
        <end position="659"/>
    </location>
</feature>
<keyword evidence="8 15" id="KW-0413">Isomerase</keyword>
<dbReference type="InterPro" id="IPR013497">
    <property type="entry name" value="Topo_IA_cen"/>
</dbReference>
<dbReference type="GO" id="GO:0046872">
    <property type="term" value="F:metal ion binding"/>
    <property type="evidence" value="ECO:0007669"/>
    <property type="project" value="UniProtKB-KW"/>
</dbReference>